<protein>
    <submittedName>
        <fullName evidence="2">Uncharacterized protein</fullName>
    </submittedName>
</protein>
<feature type="compositionally biased region" description="Basic and acidic residues" evidence="1">
    <location>
        <begin position="652"/>
        <end position="663"/>
    </location>
</feature>
<feature type="compositionally biased region" description="Basic and acidic residues" evidence="1">
    <location>
        <begin position="454"/>
        <end position="465"/>
    </location>
</feature>
<evidence type="ECO:0000313" key="2">
    <source>
        <dbReference type="EMBL" id="CAE2330825.1"/>
    </source>
</evidence>
<name>A0A7S4UMQ6_GUITH</name>
<proteinExistence type="predicted"/>
<evidence type="ECO:0000256" key="1">
    <source>
        <dbReference type="SAM" id="MobiDB-lite"/>
    </source>
</evidence>
<accession>A0A7S4UMQ6</accession>
<feature type="region of interest" description="Disordered" evidence="1">
    <location>
        <begin position="189"/>
        <end position="227"/>
    </location>
</feature>
<feature type="compositionally biased region" description="Basic and acidic residues" evidence="1">
    <location>
        <begin position="387"/>
        <end position="397"/>
    </location>
</feature>
<dbReference type="EMBL" id="HBKN01042284">
    <property type="protein sequence ID" value="CAE2330825.1"/>
    <property type="molecule type" value="Transcribed_RNA"/>
</dbReference>
<sequence>MGPMDQDPMALVSNSERLRNQVLEMRSSEFDVGMLDKSFRRAYELAPTAIPVSRKKKKKGLLSIYNTEEEPDDMSSRLPFIEESQKKEMDARQQQKLEARQWGNEFVIWRDDFDPGSNETLRETFVSRAKNTYMDVKKRSNNFKDHIVDNGMLRPEYNEVRAKTFEKVMLARNLQYDDIKKKSERRVEKTMADAGHRTCTPSRRRTGRAEGSTLAPQTSKERGERGGMVSIRPKEVKKSQNWKATPNFKHSALLVKHERRRSLEGILKPSGSLTRMGTKPVSPVSRIPSELSTSPQSYEAMYEEEDFVLHAPTPEVVVDVLESFKGKRKEIVEKGMKAQQDLSSSRAEVDAEIQRLKSIESVKKVSKREKVKQLTQSMRQPSPTPKESAESSDELRTPRGPPLLREPVYAEMTEENDGSLLTKGKTLRRPEREISIYVGEEEDQPEQGSEGSEEGSRVRTEEEERSLAVLRKFYPNNHIPAAKSSKPLFPFSADGEGGGGGKLEPALSPRMLTKSTLDSLPLRVPDGYMTTMMAEQEVEDEIEQMQETFYEKDASWLQNDNQALRASIESTLKTQIDLSRAGASFMSSSTDGLNQKLLADNNDEDDDEDLGLDSGPILYRTRVPKAEDARAHSDVAGKQDKEDDVKVEEDDRLDREGAGGDKDDVMLHATRDVLAEGEEGEAQREGKDIGFNDPLAERMVQIWEKLEMTSIERLEMIIKYAEVEYALVLEEALQAWEECADAILERERALNRLHPQQGELGKEDVKEEITRLNEQCQKSIDLLLAKFGDIPSYRGEKYITQLDSSTLAPSGEVKAERPRAVTLSD</sequence>
<gene>
    <name evidence="2" type="ORF">GTHE00462_LOCUS33087</name>
</gene>
<feature type="compositionally biased region" description="Basic and acidic residues" evidence="1">
    <location>
        <begin position="624"/>
        <end position="644"/>
    </location>
</feature>
<dbReference type="AlphaFoldDB" id="A0A7S4UMQ6"/>
<feature type="compositionally biased region" description="Acidic residues" evidence="1">
    <location>
        <begin position="601"/>
        <end position="611"/>
    </location>
</feature>
<feature type="region of interest" description="Disordered" evidence="1">
    <location>
        <begin position="366"/>
        <end position="465"/>
    </location>
</feature>
<reference evidence="2" key="1">
    <citation type="submission" date="2021-01" db="EMBL/GenBank/DDBJ databases">
        <authorList>
            <person name="Corre E."/>
            <person name="Pelletier E."/>
            <person name="Niang G."/>
            <person name="Scheremetjew M."/>
            <person name="Finn R."/>
            <person name="Kale V."/>
            <person name="Holt S."/>
            <person name="Cochrane G."/>
            <person name="Meng A."/>
            <person name="Brown T."/>
            <person name="Cohen L."/>
        </authorList>
    </citation>
    <scope>NUCLEOTIDE SEQUENCE</scope>
    <source>
        <strain evidence="2">CCMP 2712</strain>
    </source>
</reference>
<feature type="region of interest" description="Disordered" evidence="1">
    <location>
        <begin position="596"/>
        <end position="663"/>
    </location>
</feature>
<organism evidence="2">
    <name type="scientific">Guillardia theta</name>
    <name type="common">Cryptophyte</name>
    <name type="synonym">Cryptomonas phi</name>
    <dbReference type="NCBI Taxonomy" id="55529"/>
    <lineage>
        <taxon>Eukaryota</taxon>
        <taxon>Cryptophyceae</taxon>
        <taxon>Pyrenomonadales</taxon>
        <taxon>Geminigeraceae</taxon>
        <taxon>Guillardia</taxon>
    </lineage>
</organism>
<feature type="region of interest" description="Disordered" evidence="1">
    <location>
        <begin position="269"/>
        <end position="291"/>
    </location>
</feature>